<gene>
    <name evidence="13" type="ORF">GTC17262_06970</name>
</gene>
<evidence type="ECO:0000256" key="5">
    <source>
        <dbReference type="ARBA" id="ARBA00022723"/>
    </source>
</evidence>
<keyword evidence="3" id="KW-1003">Cell membrane</keyword>
<feature type="domain" description="HMA" evidence="12">
    <location>
        <begin position="2"/>
        <end position="68"/>
    </location>
</feature>
<reference evidence="13" key="1">
    <citation type="submission" date="2024-07" db="EMBL/GenBank/DDBJ databases">
        <title>Complete genome sequence of Prevotella sp. YM-2024 GTC17262.</title>
        <authorList>
            <person name="Hayashi M."/>
            <person name="Muto Y."/>
            <person name="Tanaka K."/>
            <person name="Niwa H."/>
        </authorList>
    </citation>
    <scope>NUCLEOTIDE SEQUENCE</scope>
    <source>
        <strain evidence="13">GTC17262</strain>
    </source>
</reference>
<keyword evidence="10 11" id="KW-0472">Membrane</keyword>
<dbReference type="FunFam" id="3.30.70.100:FF:000001">
    <property type="entry name" value="ATPase copper transporting beta"/>
    <property type="match status" value="1"/>
</dbReference>
<feature type="transmembrane region" description="Helical" evidence="11">
    <location>
        <begin position="152"/>
        <end position="171"/>
    </location>
</feature>
<dbReference type="InterPro" id="IPR001757">
    <property type="entry name" value="P_typ_ATPase"/>
</dbReference>
<dbReference type="Gene3D" id="3.30.70.100">
    <property type="match status" value="1"/>
</dbReference>
<evidence type="ECO:0000256" key="11">
    <source>
        <dbReference type="SAM" id="Phobius"/>
    </source>
</evidence>
<evidence type="ECO:0000313" key="13">
    <source>
        <dbReference type="EMBL" id="BFO80506.1"/>
    </source>
</evidence>
<feature type="transmembrane region" description="Helical" evidence="11">
    <location>
        <begin position="372"/>
        <end position="395"/>
    </location>
</feature>
<dbReference type="PRINTS" id="PR00943">
    <property type="entry name" value="CUATPASE"/>
</dbReference>
<keyword evidence="7" id="KW-0067">ATP-binding</keyword>
<dbReference type="NCBIfam" id="TIGR01494">
    <property type="entry name" value="ATPase_P-type"/>
    <property type="match status" value="2"/>
</dbReference>
<protein>
    <submittedName>
        <fullName evidence="13">Heavy metal translocating P-type ATPase</fullName>
    </submittedName>
</protein>
<evidence type="ECO:0000256" key="10">
    <source>
        <dbReference type="ARBA" id="ARBA00023136"/>
    </source>
</evidence>
<dbReference type="GO" id="GO:0005886">
    <property type="term" value="C:plasma membrane"/>
    <property type="evidence" value="ECO:0007669"/>
    <property type="project" value="UniProtKB-SubCell"/>
</dbReference>
<dbReference type="GO" id="GO:0005524">
    <property type="term" value="F:ATP binding"/>
    <property type="evidence" value="ECO:0007669"/>
    <property type="project" value="UniProtKB-KW"/>
</dbReference>
<feature type="transmembrane region" description="Helical" evidence="11">
    <location>
        <begin position="586"/>
        <end position="609"/>
    </location>
</feature>
<dbReference type="SUPFAM" id="SSF81653">
    <property type="entry name" value="Calcium ATPase, transduction domain A"/>
    <property type="match status" value="1"/>
</dbReference>
<feature type="transmembrane region" description="Helical" evidence="11">
    <location>
        <begin position="615"/>
        <end position="634"/>
    </location>
</feature>
<dbReference type="CDD" id="cd00371">
    <property type="entry name" value="HMA"/>
    <property type="match status" value="1"/>
</dbReference>
<dbReference type="InterPro" id="IPR008250">
    <property type="entry name" value="ATPase_P-typ_transduc_dom_A_sf"/>
</dbReference>
<dbReference type="Gene3D" id="2.70.150.10">
    <property type="entry name" value="Calcium-transporting ATPase, cytoplasmic transduction domain A"/>
    <property type="match status" value="1"/>
</dbReference>
<dbReference type="SUPFAM" id="SSF81665">
    <property type="entry name" value="Calcium ATPase, transmembrane domain M"/>
    <property type="match status" value="1"/>
</dbReference>
<dbReference type="PROSITE" id="PS01229">
    <property type="entry name" value="COF_2"/>
    <property type="match status" value="1"/>
</dbReference>
<dbReference type="InterPro" id="IPR036412">
    <property type="entry name" value="HAD-like_sf"/>
</dbReference>
<keyword evidence="8" id="KW-1278">Translocase</keyword>
<dbReference type="Pfam" id="PF00122">
    <property type="entry name" value="E1-E2_ATPase"/>
    <property type="match status" value="1"/>
</dbReference>
<dbReference type="GO" id="GO:0060003">
    <property type="term" value="P:copper ion export"/>
    <property type="evidence" value="ECO:0007669"/>
    <property type="project" value="UniProtKB-ARBA"/>
</dbReference>
<keyword evidence="9 11" id="KW-1133">Transmembrane helix</keyword>
<evidence type="ECO:0000256" key="8">
    <source>
        <dbReference type="ARBA" id="ARBA00022967"/>
    </source>
</evidence>
<dbReference type="PROSITE" id="PS01047">
    <property type="entry name" value="HMA_1"/>
    <property type="match status" value="1"/>
</dbReference>
<dbReference type="PROSITE" id="PS50846">
    <property type="entry name" value="HMA_2"/>
    <property type="match status" value="1"/>
</dbReference>
<dbReference type="SUPFAM" id="SSF55008">
    <property type="entry name" value="HMA, heavy metal-associated domain"/>
    <property type="match status" value="1"/>
</dbReference>
<dbReference type="SUPFAM" id="SSF56784">
    <property type="entry name" value="HAD-like"/>
    <property type="match status" value="1"/>
</dbReference>
<dbReference type="AlphaFoldDB" id="A0AB33JE90"/>
<dbReference type="PANTHER" id="PTHR43520:SF8">
    <property type="entry name" value="P-TYPE CU(+) TRANSPORTER"/>
    <property type="match status" value="1"/>
</dbReference>
<dbReference type="EMBL" id="AP035789">
    <property type="protein sequence ID" value="BFO80506.1"/>
    <property type="molecule type" value="Genomic_DNA"/>
</dbReference>
<dbReference type="InterPro" id="IPR018303">
    <property type="entry name" value="ATPase_P-typ_P_site"/>
</dbReference>
<evidence type="ECO:0000256" key="3">
    <source>
        <dbReference type="ARBA" id="ARBA00022475"/>
    </source>
</evidence>
<dbReference type="Pfam" id="PF00403">
    <property type="entry name" value="HMA"/>
    <property type="match status" value="1"/>
</dbReference>
<dbReference type="InterPro" id="IPR017969">
    <property type="entry name" value="Heavy-metal-associated_CS"/>
</dbReference>
<dbReference type="GO" id="GO:0005507">
    <property type="term" value="F:copper ion binding"/>
    <property type="evidence" value="ECO:0007669"/>
    <property type="project" value="TreeGrafter"/>
</dbReference>
<feature type="transmembrane region" description="Helical" evidence="11">
    <location>
        <begin position="183"/>
        <end position="203"/>
    </location>
</feature>
<proteinExistence type="inferred from homology"/>
<comment type="subcellular location">
    <subcellularLocation>
        <location evidence="1">Cell membrane</location>
        <topology evidence="1">Multi-pass membrane protein</topology>
    </subcellularLocation>
</comment>
<dbReference type="FunFam" id="2.70.150.10:FF:000020">
    <property type="entry name" value="Copper-exporting P-type ATPase A"/>
    <property type="match status" value="1"/>
</dbReference>
<feature type="transmembrane region" description="Helical" evidence="11">
    <location>
        <begin position="115"/>
        <end position="140"/>
    </location>
</feature>
<dbReference type="GO" id="GO:0016887">
    <property type="term" value="F:ATP hydrolysis activity"/>
    <property type="evidence" value="ECO:0007669"/>
    <property type="project" value="InterPro"/>
</dbReference>
<evidence type="ECO:0000256" key="1">
    <source>
        <dbReference type="ARBA" id="ARBA00004651"/>
    </source>
</evidence>
<accession>A0AB33JE90</accession>
<dbReference type="PROSITE" id="PS00154">
    <property type="entry name" value="ATPASE_E1_E2"/>
    <property type="match status" value="1"/>
</dbReference>
<sequence length="639" mass="69587">MEKRTIPVVGMACSACSANVERKLNALEGISMASVSLPGRSALVEYDPQIISLERMKSEINAIGYDMIIESDRSVVEIERREYQLLRRKTILSWVFSILVMSVSMGWIAVSNRDIANQAAMLLALANFVYCGRGFFVSAVRQMRHGTANMDTLVALSTSIAFLFSTFNTFWGATVWGARGIEWHTYFDASVMIITFVLTGRLLEEKAKNGTAGSIRALMGLAPKTAHVVKGAEIDEVPISTIAVGDVLEVHPGEKVPVDGDVTWANSFMQEDGAYVDESMITGEPTPALKQVGSKVLAGTIVQQGKLRFRARQIGEDTALAHIIRMVQEAQGSKAPVQRVVDRVALVFVPVVAAIALLTFIIWWMVGGNAMLPQAILSAVAVLVIACPCAMGLATPTALMVGIGKAAQKNVLIKDASALESMRTVNAVVIDKTGTITIPNRNVDFTKADELPLEERESLKPHAREAMEELQGMGIEVYMMSGDKEEAARYWAEKAGIGYYRSKVLPQDKENLVRRLQAEGKRVAMIGDGINDTQALALADVSVAMGRGTDVAMDVAQVTLMSDDLRRIPEAIRLSKKTVRMIAQNLFWAFVYNIVCIPLAAGVLHIVGINFQITPMWASALMAFSSVSVVLNSLRLKFA</sequence>
<dbReference type="InterPro" id="IPR023214">
    <property type="entry name" value="HAD_sf"/>
</dbReference>
<evidence type="ECO:0000256" key="9">
    <source>
        <dbReference type="ARBA" id="ARBA00022989"/>
    </source>
</evidence>
<evidence type="ECO:0000256" key="7">
    <source>
        <dbReference type="ARBA" id="ARBA00022840"/>
    </source>
</evidence>
<dbReference type="InterPro" id="IPR059000">
    <property type="entry name" value="ATPase_P-type_domA"/>
</dbReference>
<evidence type="ECO:0000256" key="2">
    <source>
        <dbReference type="ARBA" id="ARBA00006024"/>
    </source>
</evidence>
<keyword evidence="4 11" id="KW-0812">Transmembrane</keyword>
<keyword evidence="6" id="KW-0547">Nucleotide-binding</keyword>
<comment type="similarity">
    <text evidence="2">Belongs to the cation transport ATPase (P-type) (TC 3.A.3) family. Type IB subfamily.</text>
</comment>
<feature type="transmembrane region" description="Helical" evidence="11">
    <location>
        <begin position="91"/>
        <end position="109"/>
    </location>
</feature>
<evidence type="ECO:0000256" key="6">
    <source>
        <dbReference type="ARBA" id="ARBA00022741"/>
    </source>
</evidence>
<dbReference type="GO" id="GO:0043682">
    <property type="term" value="F:P-type divalent copper transporter activity"/>
    <property type="evidence" value="ECO:0007669"/>
    <property type="project" value="TreeGrafter"/>
</dbReference>
<keyword evidence="5" id="KW-0479">Metal-binding</keyword>
<dbReference type="PANTHER" id="PTHR43520">
    <property type="entry name" value="ATP7, ISOFORM B"/>
    <property type="match status" value="1"/>
</dbReference>
<dbReference type="InterPro" id="IPR023298">
    <property type="entry name" value="ATPase_P-typ_TM_dom_sf"/>
</dbReference>
<evidence type="ECO:0000256" key="4">
    <source>
        <dbReference type="ARBA" id="ARBA00022692"/>
    </source>
</evidence>
<dbReference type="Gene3D" id="3.40.50.1000">
    <property type="entry name" value="HAD superfamily/HAD-like"/>
    <property type="match status" value="1"/>
</dbReference>
<dbReference type="GO" id="GO:0055070">
    <property type="term" value="P:copper ion homeostasis"/>
    <property type="evidence" value="ECO:0007669"/>
    <property type="project" value="TreeGrafter"/>
</dbReference>
<dbReference type="InterPro" id="IPR006121">
    <property type="entry name" value="HMA_dom"/>
</dbReference>
<name>A0AB33JE90_9BACT</name>
<dbReference type="Pfam" id="PF00702">
    <property type="entry name" value="Hydrolase"/>
    <property type="match status" value="1"/>
</dbReference>
<organism evidence="13">
    <name type="scientific">Prevotella sp. GTC17262</name>
    <dbReference type="NCBI Taxonomy" id="3236797"/>
    <lineage>
        <taxon>Bacteria</taxon>
        <taxon>Pseudomonadati</taxon>
        <taxon>Bacteroidota</taxon>
        <taxon>Bacteroidia</taxon>
        <taxon>Bacteroidales</taxon>
        <taxon>Prevotellaceae</taxon>
        <taxon>Prevotella</taxon>
    </lineage>
</organism>
<dbReference type="InterPro" id="IPR036163">
    <property type="entry name" value="HMA_dom_sf"/>
</dbReference>
<evidence type="ECO:0000259" key="12">
    <source>
        <dbReference type="PROSITE" id="PS50846"/>
    </source>
</evidence>
<feature type="transmembrane region" description="Helical" evidence="11">
    <location>
        <begin position="344"/>
        <end position="366"/>
    </location>
</feature>